<evidence type="ECO:0000256" key="2">
    <source>
        <dbReference type="ARBA" id="ARBA00022692"/>
    </source>
</evidence>
<evidence type="ECO:0000313" key="7">
    <source>
        <dbReference type="Proteomes" id="UP000326759"/>
    </source>
</evidence>
<evidence type="ECO:0000313" key="6">
    <source>
        <dbReference type="EMBL" id="KAB7501250.1"/>
    </source>
</evidence>
<feature type="transmembrane region" description="Helical" evidence="5">
    <location>
        <begin position="33"/>
        <end position="52"/>
    </location>
</feature>
<keyword evidence="2 5" id="KW-0812">Transmembrane</keyword>
<evidence type="ECO:0000256" key="5">
    <source>
        <dbReference type="SAM" id="Phobius"/>
    </source>
</evidence>
<organism evidence="6 7">
    <name type="scientific">Armadillidium nasatum</name>
    <dbReference type="NCBI Taxonomy" id="96803"/>
    <lineage>
        <taxon>Eukaryota</taxon>
        <taxon>Metazoa</taxon>
        <taxon>Ecdysozoa</taxon>
        <taxon>Arthropoda</taxon>
        <taxon>Crustacea</taxon>
        <taxon>Multicrustacea</taxon>
        <taxon>Malacostraca</taxon>
        <taxon>Eumalacostraca</taxon>
        <taxon>Peracarida</taxon>
        <taxon>Isopoda</taxon>
        <taxon>Oniscidea</taxon>
        <taxon>Crinocheta</taxon>
        <taxon>Armadillidiidae</taxon>
        <taxon>Armadillidium</taxon>
    </lineage>
</organism>
<evidence type="ECO:0000256" key="4">
    <source>
        <dbReference type="ARBA" id="ARBA00023136"/>
    </source>
</evidence>
<keyword evidence="3 5" id="KW-1133">Transmembrane helix</keyword>
<evidence type="ECO:0000256" key="1">
    <source>
        <dbReference type="ARBA" id="ARBA00004141"/>
    </source>
</evidence>
<accession>A0A5N5T8B0</accession>
<feature type="transmembrane region" description="Helical" evidence="5">
    <location>
        <begin position="100"/>
        <end position="121"/>
    </location>
</feature>
<dbReference type="PANTHER" id="PTHR11785:SF528">
    <property type="entry name" value="AMINO ACID TRANSPORTER PROTEIN JHI-21"/>
    <property type="match status" value="1"/>
</dbReference>
<evidence type="ECO:0000256" key="3">
    <source>
        <dbReference type="ARBA" id="ARBA00022989"/>
    </source>
</evidence>
<dbReference type="GO" id="GO:0016020">
    <property type="term" value="C:membrane"/>
    <property type="evidence" value="ECO:0007669"/>
    <property type="project" value="UniProtKB-SubCell"/>
</dbReference>
<keyword evidence="7" id="KW-1185">Reference proteome</keyword>
<name>A0A5N5T8B0_9CRUS</name>
<feature type="transmembrane region" description="Helical" evidence="5">
    <location>
        <begin position="64"/>
        <end position="88"/>
    </location>
</feature>
<reference evidence="6 7" key="1">
    <citation type="journal article" date="2019" name="PLoS Biol.">
        <title>Sex chromosomes control vertical transmission of feminizing Wolbachia symbionts in an isopod.</title>
        <authorList>
            <person name="Becking T."/>
            <person name="Chebbi M.A."/>
            <person name="Giraud I."/>
            <person name="Moumen B."/>
            <person name="Laverre T."/>
            <person name="Caubet Y."/>
            <person name="Peccoud J."/>
            <person name="Gilbert C."/>
            <person name="Cordaux R."/>
        </authorList>
    </citation>
    <scope>NUCLEOTIDE SEQUENCE [LARGE SCALE GENOMIC DNA]</scope>
    <source>
        <strain evidence="6">ANa2</strain>
        <tissue evidence="6">Whole body excluding digestive tract and cuticle</tissue>
    </source>
</reference>
<dbReference type="Proteomes" id="UP000326759">
    <property type="component" value="Unassembled WGS sequence"/>
</dbReference>
<gene>
    <name evidence="6" type="ORF">Anas_03542</name>
</gene>
<keyword evidence="4 5" id="KW-0472">Membrane</keyword>
<dbReference type="PANTHER" id="PTHR11785">
    <property type="entry name" value="AMINO ACID TRANSPORTER"/>
    <property type="match status" value="1"/>
</dbReference>
<comment type="caution">
    <text evidence="6">The sequence shown here is derived from an EMBL/GenBank/DDBJ whole genome shotgun (WGS) entry which is preliminary data.</text>
</comment>
<dbReference type="OrthoDB" id="10062876at2759"/>
<proteinExistence type="predicted"/>
<dbReference type="Gene3D" id="1.20.1740.10">
    <property type="entry name" value="Amino acid/polyamine transporter I"/>
    <property type="match status" value="1"/>
</dbReference>
<dbReference type="InterPro" id="IPR050598">
    <property type="entry name" value="AminoAcid_Transporter"/>
</dbReference>
<dbReference type="FunFam" id="1.20.1740.10:FF:000092">
    <property type="entry name" value="Putative L-type amino acid transporter 1-like protein MLAS"/>
    <property type="match status" value="1"/>
</dbReference>
<sequence length="169" mass="17772">MSPKISKQTVFIPLDKSPEDNGGKIQMKRKITLLNAVSLIVGSIIGSGIFVSPGGVLQYVGSGGMALLIWAICGILCTIGALCFSELGTMLPSSGGEYTYILHAFGDLPAFLTIWVNVLIIRPGAQAVVSLAFAEYSLALAFPDCKPPKLAVIFLAAIALSKLIALMTE</sequence>
<dbReference type="Pfam" id="PF13520">
    <property type="entry name" value="AA_permease_2"/>
    <property type="match status" value="1"/>
</dbReference>
<protein>
    <submittedName>
        <fullName evidence="6">Putative L-type amino acid transporter 1-like protein MLAS</fullName>
    </submittedName>
</protein>
<dbReference type="GO" id="GO:0015179">
    <property type="term" value="F:L-amino acid transmembrane transporter activity"/>
    <property type="evidence" value="ECO:0007669"/>
    <property type="project" value="TreeGrafter"/>
</dbReference>
<dbReference type="EMBL" id="SEYY01011239">
    <property type="protein sequence ID" value="KAB7501250.1"/>
    <property type="molecule type" value="Genomic_DNA"/>
</dbReference>
<comment type="subcellular location">
    <subcellularLocation>
        <location evidence="1">Membrane</location>
        <topology evidence="1">Multi-pass membrane protein</topology>
    </subcellularLocation>
</comment>
<dbReference type="AlphaFoldDB" id="A0A5N5T8B0"/>
<dbReference type="InterPro" id="IPR002293">
    <property type="entry name" value="AA/rel_permease1"/>
</dbReference>
<feature type="transmembrane region" description="Helical" evidence="5">
    <location>
        <begin position="150"/>
        <end position="168"/>
    </location>
</feature>